<proteinExistence type="predicted"/>
<comment type="caution">
    <text evidence="1">The sequence shown here is derived from an EMBL/GenBank/DDBJ whole genome shotgun (WGS) entry which is preliminary data.</text>
</comment>
<dbReference type="RefSeq" id="WP_386444855.1">
    <property type="nucleotide sequence ID" value="NZ_JBHSFH010000005.1"/>
</dbReference>
<sequence length="112" mass="11722">MLDTAPLTVPAQLLSDRLRRLPESALRRGAAAEGLALARELARRAQLLEFPARTPLELPDVGVLAVGDQLAVAAHDLAEIVRDVDAADELADAAGLVAAAARRIGDAATARR</sequence>
<keyword evidence="2" id="KW-1185">Reference proteome</keyword>
<dbReference type="Proteomes" id="UP001595997">
    <property type="component" value="Unassembled WGS sequence"/>
</dbReference>
<reference evidence="2" key="1">
    <citation type="journal article" date="2019" name="Int. J. Syst. Evol. Microbiol.">
        <title>The Global Catalogue of Microorganisms (GCM) 10K type strain sequencing project: providing services to taxonomists for standard genome sequencing and annotation.</title>
        <authorList>
            <consortium name="The Broad Institute Genomics Platform"/>
            <consortium name="The Broad Institute Genome Sequencing Center for Infectious Disease"/>
            <person name="Wu L."/>
            <person name="Ma J."/>
        </authorList>
    </citation>
    <scope>NUCLEOTIDE SEQUENCE [LARGE SCALE GENOMIC DNA]</scope>
    <source>
        <strain evidence="2">CGMCC 4.7357</strain>
    </source>
</reference>
<organism evidence="1 2">
    <name type="scientific">Streptomyces ovatisporus</name>
    <dbReference type="NCBI Taxonomy" id="1128682"/>
    <lineage>
        <taxon>Bacteria</taxon>
        <taxon>Bacillati</taxon>
        <taxon>Actinomycetota</taxon>
        <taxon>Actinomycetes</taxon>
        <taxon>Kitasatosporales</taxon>
        <taxon>Streptomycetaceae</taxon>
        <taxon>Streptomyces</taxon>
    </lineage>
</organism>
<gene>
    <name evidence="1" type="ORF">ACFPA8_08665</name>
</gene>
<evidence type="ECO:0000313" key="1">
    <source>
        <dbReference type="EMBL" id="MFC4494205.1"/>
    </source>
</evidence>
<dbReference type="EMBL" id="JBHSFH010000005">
    <property type="protein sequence ID" value="MFC4494205.1"/>
    <property type="molecule type" value="Genomic_DNA"/>
</dbReference>
<evidence type="ECO:0000313" key="2">
    <source>
        <dbReference type="Proteomes" id="UP001595997"/>
    </source>
</evidence>
<name>A0ABV9A5L5_9ACTN</name>
<protein>
    <submittedName>
        <fullName evidence="1">Uncharacterized protein</fullName>
    </submittedName>
</protein>
<accession>A0ABV9A5L5</accession>